<evidence type="ECO:0000259" key="1">
    <source>
        <dbReference type="Pfam" id="PF02627"/>
    </source>
</evidence>
<organism evidence="2 3">
    <name type="scientific">Streptomyces endophyticus</name>
    <dbReference type="NCBI Taxonomy" id="714166"/>
    <lineage>
        <taxon>Bacteria</taxon>
        <taxon>Bacillati</taxon>
        <taxon>Actinomycetota</taxon>
        <taxon>Actinomycetes</taxon>
        <taxon>Kitasatosporales</taxon>
        <taxon>Streptomycetaceae</taxon>
        <taxon>Streptomyces</taxon>
    </lineage>
</organism>
<comment type="caution">
    <text evidence="2">The sequence shown here is derived from an EMBL/GenBank/DDBJ whole genome shotgun (WGS) entry which is preliminary data.</text>
</comment>
<dbReference type="EMBL" id="JAOZYC010000001">
    <property type="protein sequence ID" value="MEB8336224.1"/>
    <property type="molecule type" value="Genomic_DNA"/>
</dbReference>
<evidence type="ECO:0000313" key="2">
    <source>
        <dbReference type="EMBL" id="MEB8336224.1"/>
    </source>
</evidence>
<dbReference type="Proteomes" id="UP001354931">
    <property type="component" value="Unassembled WGS sequence"/>
</dbReference>
<dbReference type="Gene3D" id="1.20.1290.10">
    <property type="entry name" value="AhpD-like"/>
    <property type="match status" value="1"/>
</dbReference>
<dbReference type="PANTHER" id="PTHR33570:SF2">
    <property type="entry name" value="CARBOXYMUCONOLACTONE DECARBOXYLASE-LIKE DOMAIN-CONTAINING PROTEIN"/>
    <property type="match status" value="1"/>
</dbReference>
<keyword evidence="3" id="KW-1185">Reference proteome</keyword>
<dbReference type="SUPFAM" id="SSF69118">
    <property type="entry name" value="AhpD-like"/>
    <property type="match status" value="1"/>
</dbReference>
<name>A0ABU6EWX5_9ACTN</name>
<evidence type="ECO:0000313" key="3">
    <source>
        <dbReference type="Proteomes" id="UP001354931"/>
    </source>
</evidence>
<reference evidence="2 3" key="1">
    <citation type="submission" date="2022-10" db="EMBL/GenBank/DDBJ databases">
        <authorList>
            <person name="Xie J."/>
            <person name="Shen N."/>
        </authorList>
    </citation>
    <scope>NUCLEOTIDE SEQUENCE [LARGE SCALE GENOMIC DNA]</scope>
    <source>
        <strain evidence="2 3">YIM65594</strain>
    </source>
</reference>
<proteinExistence type="predicted"/>
<dbReference type="InterPro" id="IPR003779">
    <property type="entry name" value="CMD-like"/>
</dbReference>
<feature type="domain" description="Carboxymuconolactone decarboxylase-like" evidence="1">
    <location>
        <begin position="36"/>
        <end position="119"/>
    </location>
</feature>
<dbReference type="Pfam" id="PF02627">
    <property type="entry name" value="CMD"/>
    <property type="match status" value="1"/>
</dbReference>
<accession>A0ABU6EWX5</accession>
<gene>
    <name evidence="2" type="ORF">OKJ99_01640</name>
</gene>
<protein>
    <submittedName>
        <fullName evidence="2">Carboxymuconolactone decarboxylase family protein</fullName>
    </submittedName>
</protein>
<dbReference type="RefSeq" id="WP_326013810.1">
    <property type="nucleotide sequence ID" value="NZ_JAOZYC010000001.1"/>
</dbReference>
<dbReference type="InterPro" id="IPR052512">
    <property type="entry name" value="4CMD/NDH-1_regulator"/>
</dbReference>
<sequence length="128" mass="13922">MAHPEPPKDARAMRRAVLGDAYVDAAVRDQRPAVAEFQDYITETAWGVWARAGALSPRDRSLLVLAMTAALGRMEEFRTHATAAPRAGVTQREIDELPFQIAAYCGVPAGNAARRCLTEVANRSADEV</sequence>
<dbReference type="PANTHER" id="PTHR33570">
    <property type="entry name" value="4-CARBOXYMUCONOLACTONE DECARBOXYLASE FAMILY PROTEIN"/>
    <property type="match status" value="1"/>
</dbReference>
<dbReference type="InterPro" id="IPR029032">
    <property type="entry name" value="AhpD-like"/>
</dbReference>